<organism evidence="3">
    <name type="scientific">Brassica cretica</name>
    <name type="common">Mustard</name>
    <dbReference type="NCBI Taxonomy" id="69181"/>
    <lineage>
        <taxon>Eukaryota</taxon>
        <taxon>Viridiplantae</taxon>
        <taxon>Streptophyta</taxon>
        <taxon>Embryophyta</taxon>
        <taxon>Tracheophyta</taxon>
        <taxon>Spermatophyta</taxon>
        <taxon>Magnoliopsida</taxon>
        <taxon>eudicotyledons</taxon>
        <taxon>Gunneridae</taxon>
        <taxon>Pentapetalae</taxon>
        <taxon>rosids</taxon>
        <taxon>malvids</taxon>
        <taxon>Brassicales</taxon>
        <taxon>Brassicaceae</taxon>
        <taxon>Brassiceae</taxon>
        <taxon>Brassica</taxon>
    </lineage>
</organism>
<protein>
    <recommendedName>
        <fullName evidence="2">Nucleolar 27S pre-rRNA processing Urb2/Npa2 C-terminal domain-containing protein</fullName>
    </recommendedName>
</protein>
<name>A0A8S9GGM3_BRACR</name>
<dbReference type="InterPro" id="IPR018849">
    <property type="entry name" value="Urb2/Npa2_C"/>
</dbReference>
<sequence>MGMKEGCPWRLLALCWTMDVSLKLWNGDRDGEINVPLAEQSKTQNETTLCFTGPLHKLASSFVSSLLKSGSSLLKSGSPSSDSLSSPMSLLMAAPLVESKHPEKHLTKELANKNPHTFKVFSSRFLGDHSGFFSLVQMMIGSQNSAIKTQNNLLWLKQQKKYVFGHHCFKFLSIYIWISCGYGPLKMGIKREVDETLRPGVYALVDSCSDQDRQYLHTVFGEGPFRNYLAALKQESDLNFKYMKERFRKIKMGQVRV</sequence>
<evidence type="ECO:0000313" key="3">
    <source>
        <dbReference type="EMBL" id="KAF2545133.1"/>
    </source>
</evidence>
<dbReference type="GO" id="GO:0042254">
    <property type="term" value="P:ribosome biogenesis"/>
    <property type="evidence" value="ECO:0007669"/>
    <property type="project" value="TreeGrafter"/>
</dbReference>
<comment type="caution">
    <text evidence="3">The sequence shown here is derived from an EMBL/GenBank/DDBJ whole genome shotgun (WGS) entry which is preliminary data.</text>
</comment>
<accession>A0A8S9GGM3</accession>
<gene>
    <name evidence="3" type="ORF">F2Q70_00022249</name>
</gene>
<dbReference type="AlphaFoldDB" id="A0A8S9GGM3"/>
<evidence type="ECO:0000256" key="1">
    <source>
        <dbReference type="SAM" id="SignalP"/>
    </source>
</evidence>
<feature type="chain" id="PRO_5035728262" description="Nucleolar 27S pre-rRNA processing Urb2/Npa2 C-terminal domain-containing protein" evidence="1">
    <location>
        <begin position="28"/>
        <end position="257"/>
    </location>
</feature>
<proteinExistence type="predicted"/>
<dbReference type="Pfam" id="PF10441">
    <property type="entry name" value="Urb2"/>
    <property type="match status" value="1"/>
</dbReference>
<feature type="signal peptide" evidence="1">
    <location>
        <begin position="1"/>
        <end position="27"/>
    </location>
</feature>
<dbReference type="PANTHER" id="PTHR15682">
    <property type="entry name" value="UNHEALTHY RIBOSOME BIOGENESIS PROTEIN 2 HOMOLOG"/>
    <property type="match status" value="1"/>
</dbReference>
<evidence type="ECO:0000259" key="2">
    <source>
        <dbReference type="Pfam" id="PF10441"/>
    </source>
</evidence>
<reference evidence="3" key="1">
    <citation type="submission" date="2019-12" db="EMBL/GenBank/DDBJ databases">
        <title>Genome sequencing and annotation of Brassica cretica.</title>
        <authorList>
            <person name="Studholme D.J."/>
            <person name="Sarris P.F."/>
        </authorList>
    </citation>
    <scope>NUCLEOTIDE SEQUENCE</scope>
    <source>
        <strain evidence="3">PFS-102/07</strain>
        <tissue evidence="3">Leaf</tissue>
    </source>
</reference>
<dbReference type="InterPro" id="IPR052609">
    <property type="entry name" value="Ribosome_Biogenesis_Reg"/>
</dbReference>
<feature type="domain" description="Nucleolar 27S pre-rRNA processing Urb2/Npa2 C-terminal" evidence="2">
    <location>
        <begin position="140"/>
        <end position="242"/>
    </location>
</feature>
<dbReference type="GO" id="GO:0005730">
    <property type="term" value="C:nucleolus"/>
    <property type="evidence" value="ECO:0007669"/>
    <property type="project" value="TreeGrafter"/>
</dbReference>
<dbReference type="PANTHER" id="PTHR15682:SF2">
    <property type="entry name" value="UNHEALTHY RIBOSOME BIOGENESIS PROTEIN 2 HOMOLOG"/>
    <property type="match status" value="1"/>
</dbReference>
<keyword evidence="1" id="KW-0732">Signal</keyword>
<dbReference type="EMBL" id="QGKY02001925">
    <property type="protein sequence ID" value="KAF2545133.1"/>
    <property type="molecule type" value="Genomic_DNA"/>
</dbReference>